<dbReference type="GO" id="GO:0003917">
    <property type="term" value="F:DNA topoisomerase type I (single strand cut, ATP-independent) activity"/>
    <property type="evidence" value="ECO:0007669"/>
    <property type="project" value="UniProtKB-EC"/>
</dbReference>
<dbReference type="RefSeq" id="XP_001027980.1">
    <property type="nucleotide sequence ID" value="XM_001027980.3"/>
</dbReference>
<evidence type="ECO:0000256" key="8">
    <source>
        <dbReference type="ARBA" id="ARBA00023125"/>
    </source>
</evidence>
<dbReference type="SMART" id="SM00493">
    <property type="entry name" value="TOPRIM"/>
    <property type="match status" value="1"/>
</dbReference>
<dbReference type="GO" id="GO:0005634">
    <property type="term" value="C:nucleus"/>
    <property type="evidence" value="ECO:0007669"/>
    <property type="project" value="TreeGrafter"/>
</dbReference>
<evidence type="ECO:0000256" key="9">
    <source>
        <dbReference type="ARBA" id="ARBA00023235"/>
    </source>
</evidence>
<dbReference type="InterPro" id="IPR023405">
    <property type="entry name" value="Topo_IA_core_domain"/>
</dbReference>
<dbReference type="InterPro" id="IPR034144">
    <property type="entry name" value="TOPRIM_TopoIII"/>
</dbReference>
<feature type="region of interest" description="Disordered" evidence="11">
    <location>
        <begin position="584"/>
        <end position="604"/>
    </location>
</feature>
<dbReference type="InParanoid" id="I7M4N6"/>
<dbReference type="GO" id="GO:0006310">
    <property type="term" value="P:DNA recombination"/>
    <property type="evidence" value="ECO:0007669"/>
    <property type="project" value="TreeGrafter"/>
</dbReference>
<dbReference type="Gene3D" id="1.10.290.10">
    <property type="entry name" value="Topoisomerase I, domain 4"/>
    <property type="match status" value="1"/>
</dbReference>
<evidence type="ECO:0000313" key="14">
    <source>
        <dbReference type="EMBL" id="EAS07738.1"/>
    </source>
</evidence>
<sequence length="916" mass="106161">MSTDKENLSNNNPYSSWHSSKKQKQLEDKSNTYMSQQNSSKNLNKNVSQSSQKTNNNNRNNNRKKRGYQQNVEHVYVRKDLVQTISQSCNIQKNSNNDNPNQYKQQDSRQVENRSLNKTNLRQYQNQQNNFKNEELINMKANIGQEQIKEQNIQARTNQKQQVQDFKNEWSSDPKKYLTQKFYKNEDKCYNETYNIYSGKKGQIQEVLLVAEKPSVARKIASALSNKTSKKRQGKVRYLPVYVYEGRFKGQKTIFKVTSVTGHVYDLDFPQKLKENWNEINPVQLFSSDTLKIPSKHNIVRHLESEARNCSYLLLWLDNDKEGENICFEVKQICEKVMCFKGDNVQQVLRTRFSSLTKQDIIKAFNGTTDPPNVNESKAVDARRIIDLKIGASFTRYQTLFFRNKYPDLNKRTISFGPCQTPTLGFCVEREDQIKKFIPSLLYKVKLTLQGSDNKTQMLAYSEQKETLSKEKAQYIFQSIKLEKHIQIVSVSSETLVEECPVGLNTVEMLKAASSSLNMSPQQTMDAAENLYLKGFITYPRTESTAYSSSFNFKKVLSSLQQDIEYGKFAQNLLNDGYIIPQKGNDTEDHPPITPTSNYPRPENEGLISPQEKQLYDYISKHFIASLYDDYEYKKLNITCQVKNYQFISEAIRVEKQGYTKVIKSTQLDQNIIQIDVKQSSKFQIKNISIEEEYSSPPRYLSESELIDLMSKNSIGTDASIPTHIQNIVDRKYVEIDQKNRTLIPTQLGRSIIDGYRKIDEELVSPQIRAQIENSVNQIAKGDKEFSQVLNESLGLFQNKYINFVYNIKNMDNLVGLFCKTYKEVLQTAKPLSKCGFCQSIMKFIEQSEQVVCQKCDIKFYLPKSGDLKISEDKICLKDNFQIIQFTSQNSNEGVIDICPNCYSDQFYRKQKKYQL</sequence>
<keyword evidence="9 10" id="KW-0413">Isomerase</keyword>
<dbReference type="Gene3D" id="2.70.20.10">
    <property type="entry name" value="Topoisomerase I, domain 3"/>
    <property type="match status" value="1"/>
</dbReference>
<dbReference type="Gene3D" id="1.10.460.10">
    <property type="entry name" value="Topoisomerase I, domain 2"/>
    <property type="match status" value="1"/>
</dbReference>
<evidence type="ECO:0000256" key="10">
    <source>
        <dbReference type="RuleBase" id="RU362092"/>
    </source>
</evidence>
<reference evidence="15" key="1">
    <citation type="journal article" date="2006" name="PLoS Biol.">
        <title>Macronuclear genome sequence of the ciliate Tetrahymena thermophila, a model eukaryote.</title>
        <authorList>
            <person name="Eisen J.A."/>
            <person name="Coyne R.S."/>
            <person name="Wu M."/>
            <person name="Wu D."/>
            <person name="Thiagarajan M."/>
            <person name="Wortman J.R."/>
            <person name="Badger J.H."/>
            <person name="Ren Q."/>
            <person name="Amedeo P."/>
            <person name="Jones K.M."/>
            <person name="Tallon L.J."/>
            <person name="Delcher A.L."/>
            <person name="Salzberg S.L."/>
            <person name="Silva J.C."/>
            <person name="Haas B.J."/>
            <person name="Majoros W.H."/>
            <person name="Farzad M."/>
            <person name="Carlton J.M."/>
            <person name="Smith R.K. Jr."/>
            <person name="Garg J."/>
            <person name="Pearlman R.E."/>
            <person name="Karrer K.M."/>
            <person name="Sun L."/>
            <person name="Manning G."/>
            <person name="Elde N.C."/>
            <person name="Turkewitz A.P."/>
            <person name="Asai D.J."/>
            <person name="Wilkes D.E."/>
            <person name="Wang Y."/>
            <person name="Cai H."/>
            <person name="Collins K."/>
            <person name="Stewart B.A."/>
            <person name="Lee S.R."/>
            <person name="Wilamowska K."/>
            <person name="Weinberg Z."/>
            <person name="Ruzzo W.L."/>
            <person name="Wloga D."/>
            <person name="Gaertig J."/>
            <person name="Frankel J."/>
            <person name="Tsao C.-C."/>
            <person name="Gorovsky M.A."/>
            <person name="Keeling P.J."/>
            <person name="Waller R.F."/>
            <person name="Patron N.J."/>
            <person name="Cherry J.M."/>
            <person name="Stover N.A."/>
            <person name="Krieger C.J."/>
            <person name="del Toro C."/>
            <person name="Ryder H.F."/>
            <person name="Williamson S.C."/>
            <person name="Barbeau R.A."/>
            <person name="Hamilton E.P."/>
            <person name="Orias E."/>
        </authorList>
    </citation>
    <scope>NUCLEOTIDE SEQUENCE [LARGE SCALE GENOMIC DNA]</scope>
    <source>
        <strain evidence="15">SB210</strain>
    </source>
</reference>
<dbReference type="InterPro" id="IPR006171">
    <property type="entry name" value="TOPRIM_dom"/>
</dbReference>
<dbReference type="InterPro" id="IPR000380">
    <property type="entry name" value="Topo_IA"/>
</dbReference>
<dbReference type="CDD" id="cd03362">
    <property type="entry name" value="TOPRIM_TopoIA_TopoIII"/>
    <property type="match status" value="1"/>
</dbReference>
<dbReference type="SMART" id="SM00436">
    <property type="entry name" value="TOP1Bc"/>
    <property type="match status" value="1"/>
</dbReference>
<feature type="compositionally biased region" description="Polar residues" evidence="11">
    <location>
        <begin position="8"/>
        <end position="18"/>
    </location>
</feature>
<comment type="cofactor">
    <cofactor evidence="2">
        <name>Mg(2+)</name>
        <dbReference type="ChEBI" id="CHEBI:18420"/>
    </cofactor>
</comment>
<dbReference type="EMBL" id="GG662212">
    <property type="protein sequence ID" value="EAS07738.1"/>
    <property type="molecule type" value="Genomic_DNA"/>
</dbReference>
<evidence type="ECO:0000256" key="2">
    <source>
        <dbReference type="ARBA" id="ARBA00001946"/>
    </source>
</evidence>
<feature type="compositionally biased region" description="Polar residues" evidence="11">
    <location>
        <begin position="91"/>
        <end position="105"/>
    </location>
</feature>
<dbReference type="InterPro" id="IPR013824">
    <property type="entry name" value="Topo_IA_cen_sub1"/>
</dbReference>
<evidence type="ECO:0000256" key="7">
    <source>
        <dbReference type="ARBA" id="ARBA00023029"/>
    </source>
</evidence>
<dbReference type="FunFam" id="3.40.50.140:FF:000003">
    <property type="entry name" value="DNA topoisomerase"/>
    <property type="match status" value="1"/>
</dbReference>
<organism evidence="14 15">
    <name type="scientific">Tetrahymena thermophila (strain SB210)</name>
    <dbReference type="NCBI Taxonomy" id="312017"/>
    <lineage>
        <taxon>Eukaryota</taxon>
        <taxon>Sar</taxon>
        <taxon>Alveolata</taxon>
        <taxon>Ciliophora</taxon>
        <taxon>Intramacronucleata</taxon>
        <taxon>Oligohymenophorea</taxon>
        <taxon>Hymenostomatida</taxon>
        <taxon>Tetrahymenina</taxon>
        <taxon>Tetrahymenidae</taxon>
        <taxon>Tetrahymena</taxon>
    </lineage>
</organism>
<dbReference type="PRINTS" id="PR00417">
    <property type="entry name" value="PRTPISMRASEI"/>
</dbReference>
<dbReference type="SMART" id="SM00437">
    <property type="entry name" value="TOP1Ac"/>
    <property type="match status" value="1"/>
</dbReference>
<dbReference type="Gene3D" id="3.40.50.140">
    <property type="match status" value="1"/>
</dbReference>
<dbReference type="InterPro" id="IPR003602">
    <property type="entry name" value="Topo_IA_DNA-bd_dom"/>
</dbReference>
<gene>
    <name evidence="14" type="ORF">TTHERM_00497920</name>
</gene>
<evidence type="ECO:0000313" key="15">
    <source>
        <dbReference type="Proteomes" id="UP000009168"/>
    </source>
</evidence>
<dbReference type="GO" id="GO:0006281">
    <property type="term" value="P:DNA repair"/>
    <property type="evidence" value="ECO:0007669"/>
    <property type="project" value="TreeGrafter"/>
</dbReference>
<dbReference type="PANTHER" id="PTHR11390">
    <property type="entry name" value="PROKARYOTIC DNA TOPOISOMERASE"/>
    <property type="match status" value="1"/>
</dbReference>
<dbReference type="GeneID" id="7835349"/>
<dbReference type="GO" id="GO:0003677">
    <property type="term" value="F:DNA binding"/>
    <property type="evidence" value="ECO:0007669"/>
    <property type="project" value="UniProtKB-KW"/>
</dbReference>
<dbReference type="OrthoDB" id="430051at2759"/>
<evidence type="ECO:0000259" key="12">
    <source>
        <dbReference type="PROSITE" id="PS50880"/>
    </source>
</evidence>
<evidence type="ECO:0000256" key="1">
    <source>
        <dbReference type="ARBA" id="ARBA00000213"/>
    </source>
</evidence>
<dbReference type="CDD" id="cd00186">
    <property type="entry name" value="TOP1Ac"/>
    <property type="match status" value="1"/>
</dbReference>
<dbReference type="InterPro" id="IPR023406">
    <property type="entry name" value="Topo_IA_AS"/>
</dbReference>
<dbReference type="Pfam" id="PF01751">
    <property type="entry name" value="Toprim"/>
    <property type="match status" value="1"/>
</dbReference>
<dbReference type="GO" id="GO:0046872">
    <property type="term" value="F:metal ion binding"/>
    <property type="evidence" value="ECO:0007669"/>
    <property type="project" value="UniProtKB-KW"/>
</dbReference>
<dbReference type="InterPro" id="IPR013826">
    <property type="entry name" value="Topo_IA_cen_sub3"/>
</dbReference>
<dbReference type="GO" id="GO:0006265">
    <property type="term" value="P:DNA topological change"/>
    <property type="evidence" value="ECO:0007669"/>
    <property type="project" value="InterPro"/>
</dbReference>
<evidence type="ECO:0000256" key="3">
    <source>
        <dbReference type="ARBA" id="ARBA00009446"/>
    </source>
</evidence>
<dbReference type="AlphaFoldDB" id="I7M4N6"/>
<evidence type="ECO:0000256" key="11">
    <source>
        <dbReference type="SAM" id="MobiDB-lite"/>
    </source>
</evidence>
<dbReference type="Proteomes" id="UP000009168">
    <property type="component" value="Unassembled WGS sequence"/>
</dbReference>
<dbReference type="HOGENOM" id="CLU_002929_1_0_1"/>
<dbReference type="STRING" id="312017.I7M4N6"/>
<keyword evidence="15" id="KW-1185">Reference proteome</keyword>
<dbReference type="Pfam" id="PF23546">
    <property type="entry name" value="Zn_ribbon_TOP3B"/>
    <property type="match status" value="1"/>
</dbReference>
<keyword evidence="8 10" id="KW-0238">DNA-binding</keyword>
<name>I7M4N6_TETTS</name>
<dbReference type="InterPro" id="IPR003601">
    <property type="entry name" value="Topo_IA_2"/>
</dbReference>
<dbReference type="PROSITE" id="PS00396">
    <property type="entry name" value="TOPO_IA_1"/>
    <property type="match status" value="1"/>
</dbReference>
<keyword evidence="7 10" id="KW-0799">Topoisomerase</keyword>
<dbReference type="FunFam" id="1.10.290.10:FF:000003">
    <property type="entry name" value="DNA topoisomerase"/>
    <property type="match status" value="1"/>
</dbReference>
<feature type="domain" description="Toprim" evidence="12">
    <location>
        <begin position="206"/>
        <end position="356"/>
    </location>
</feature>
<protein>
    <recommendedName>
        <fullName evidence="4 10">DNA topoisomerase</fullName>
        <ecNumber evidence="4 10">5.6.2.1</ecNumber>
    </recommendedName>
</protein>
<comment type="catalytic activity">
    <reaction evidence="1 10">
        <text>ATP-independent breakage of single-stranded DNA, followed by passage and rejoining.</text>
        <dbReference type="EC" id="5.6.2.1"/>
    </reaction>
</comment>
<comment type="similarity">
    <text evidence="3 10">Belongs to the type IA topoisomerase family.</text>
</comment>
<comment type="function">
    <text evidence="10">Introduces a single-strand break via transesterification at a target site in duplex DNA. Releases the supercoiling and torsional tension of DNA introduced during the DNA replication and transcription by transiently cleaving and rejoining one strand of the DNA duplex. The scissile phosphodiester is attacked by the catalytic tyrosine of the enzyme, resulting in the formation of a DNA-(5'-phosphotyrosyl)-enzyme intermediate and the expulsion of a 3'-OH DNA strand.</text>
</comment>
<dbReference type="OMA" id="CVEREDQ"/>
<feature type="domain" description="Topo IA-type catalytic" evidence="13">
    <location>
        <begin position="373"/>
        <end position="802"/>
    </location>
</feature>
<feature type="region of interest" description="Disordered" evidence="11">
    <location>
        <begin position="1"/>
        <end position="72"/>
    </location>
</feature>
<dbReference type="PROSITE" id="PS52039">
    <property type="entry name" value="TOPO_IA_2"/>
    <property type="match status" value="1"/>
</dbReference>
<dbReference type="InterPro" id="IPR013825">
    <property type="entry name" value="Topo_IA_cen_sub2"/>
</dbReference>
<evidence type="ECO:0000256" key="4">
    <source>
        <dbReference type="ARBA" id="ARBA00012891"/>
    </source>
</evidence>
<dbReference type="EC" id="5.6.2.1" evidence="4 10"/>
<dbReference type="Pfam" id="PF01131">
    <property type="entry name" value="Topoisom_bac"/>
    <property type="match status" value="1"/>
</dbReference>
<evidence type="ECO:0000259" key="13">
    <source>
        <dbReference type="PROSITE" id="PS52039"/>
    </source>
</evidence>
<keyword evidence="6" id="KW-0862">Zinc</keyword>
<proteinExistence type="inferred from homology"/>
<dbReference type="SUPFAM" id="SSF56712">
    <property type="entry name" value="Prokaryotic type I DNA topoisomerase"/>
    <property type="match status" value="1"/>
</dbReference>
<dbReference type="PANTHER" id="PTHR11390:SF20">
    <property type="entry name" value="DNA TOPOISOMERASE 3-BETA-1"/>
    <property type="match status" value="1"/>
</dbReference>
<dbReference type="PROSITE" id="PS50880">
    <property type="entry name" value="TOPRIM"/>
    <property type="match status" value="1"/>
</dbReference>
<feature type="compositionally biased region" description="Low complexity" evidence="11">
    <location>
        <begin position="35"/>
        <end position="60"/>
    </location>
</feature>
<evidence type="ECO:0000256" key="5">
    <source>
        <dbReference type="ARBA" id="ARBA00022723"/>
    </source>
</evidence>
<dbReference type="InterPro" id="IPR056452">
    <property type="entry name" value="Zn_ribbon_TOP3B"/>
</dbReference>
<keyword evidence="5" id="KW-0479">Metal-binding</keyword>
<dbReference type="InterPro" id="IPR013497">
    <property type="entry name" value="Topo_IA_cen"/>
</dbReference>
<dbReference type="KEGG" id="tet:TTHERM_00497920"/>
<dbReference type="eggNOG" id="KOG1957">
    <property type="taxonomic scope" value="Eukaryota"/>
</dbReference>
<accession>I7M4N6</accession>
<feature type="region of interest" description="Disordered" evidence="11">
    <location>
        <begin position="91"/>
        <end position="112"/>
    </location>
</feature>
<evidence type="ECO:0000256" key="6">
    <source>
        <dbReference type="ARBA" id="ARBA00022833"/>
    </source>
</evidence>